<keyword evidence="4" id="KW-0804">Transcription</keyword>
<sequence>MYTDDYYLHKLKAGQLSALDIFFKRYREDLLRYAFHLVGEPSIAEDIVQDVFVSLWENREKVMISENLKPYLVKVVFNDVMDLRRHEKVKEKYRKHSLHVYDEKACDRAESQAEYNELNERLTVVLDSLPAQQKSVYTKIRLEGKKYKDVAEEMGISIKTVEGHFTKAQKKVRTELQDFILILCFALWF</sequence>
<dbReference type="Proteomes" id="UP001348817">
    <property type="component" value="Chromosome"/>
</dbReference>
<gene>
    <name evidence="7" type="ORF">FUAX_18790</name>
</gene>
<evidence type="ECO:0000313" key="7">
    <source>
        <dbReference type="EMBL" id="BDD09447.1"/>
    </source>
</evidence>
<keyword evidence="2" id="KW-0805">Transcription regulation</keyword>
<feature type="domain" description="RNA polymerase sigma-70 region 2" evidence="5">
    <location>
        <begin position="22"/>
        <end position="87"/>
    </location>
</feature>
<dbReference type="AlphaFoldDB" id="A0AAU9CNC5"/>
<protein>
    <submittedName>
        <fullName evidence="7">DNA-directed RNA polymerase sigma-70 factor</fullName>
    </submittedName>
</protein>
<evidence type="ECO:0000256" key="3">
    <source>
        <dbReference type="ARBA" id="ARBA00023082"/>
    </source>
</evidence>
<dbReference type="InterPro" id="IPR014284">
    <property type="entry name" value="RNA_pol_sigma-70_dom"/>
</dbReference>
<dbReference type="GO" id="GO:0003677">
    <property type="term" value="F:DNA binding"/>
    <property type="evidence" value="ECO:0007669"/>
    <property type="project" value="InterPro"/>
</dbReference>
<reference evidence="7 8" key="1">
    <citation type="submission" date="2021-12" db="EMBL/GenBank/DDBJ databases">
        <title>Genome sequencing of bacteria with rrn-lacking chromosome and rrn-plasmid.</title>
        <authorList>
            <person name="Anda M."/>
            <person name="Iwasaki W."/>
        </authorList>
    </citation>
    <scope>NUCLEOTIDE SEQUENCE [LARGE SCALE GENOMIC DNA]</scope>
    <source>
        <strain evidence="7 8">DSM 100852</strain>
    </source>
</reference>
<dbReference type="NCBIfam" id="TIGR02985">
    <property type="entry name" value="Sig70_bacteroi1"/>
    <property type="match status" value="1"/>
</dbReference>
<dbReference type="InterPro" id="IPR007627">
    <property type="entry name" value="RNA_pol_sigma70_r2"/>
</dbReference>
<evidence type="ECO:0000259" key="5">
    <source>
        <dbReference type="Pfam" id="PF04542"/>
    </source>
</evidence>
<evidence type="ECO:0000256" key="2">
    <source>
        <dbReference type="ARBA" id="ARBA00023015"/>
    </source>
</evidence>
<evidence type="ECO:0000313" key="8">
    <source>
        <dbReference type="Proteomes" id="UP001348817"/>
    </source>
</evidence>
<accession>A0AAU9CNC5</accession>
<dbReference type="InterPro" id="IPR013324">
    <property type="entry name" value="RNA_pol_sigma_r3/r4-like"/>
</dbReference>
<keyword evidence="8" id="KW-1185">Reference proteome</keyword>
<dbReference type="PANTHER" id="PTHR43133:SF46">
    <property type="entry name" value="RNA POLYMERASE SIGMA-70 FACTOR ECF SUBFAMILY"/>
    <property type="match status" value="1"/>
</dbReference>
<dbReference type="PANTHER" id="PTHR43133">
    <property type="entry name" value="RNA POLYMERASE ECF-TYPE SIGMA FACTO"/>
    <property type="match status" value="1"/>
</dbReference>
<evidence type="ECO:0000256" key="1">
    <source>
        <dbReference type="ARBA" id="ARBA00010641"/>
    </source>
</evidence>
<dbReference type="RefSeq" id="WP_338394648.1">
    <property type="nucleotide sequence ID" value="NZ_AP025314.1"/>
</dbReference>
<feature type="domain" description="RNA polymerase sigma factor 70 region 4 type 2" evidence="6">
    <location>
        <begin position="121"/>
        <end position="171"/>
    </location>
</feature>
<dbReference type="KEGG" id="fax:FUAX_18790"/>
<dbReference type="Pfam" id="PF04542">
    <property type="entry name" value="Sigma70_r2"/>
    <property type="match status" value="1"/>
</dbReference>
<evidence type="ECO:0000256" key="4">
    <source>
        <dbReference type="ARBA" id="ARBA00023163"/>
    </source>
</evidence>
<dbReference type="InterPro" id="IPR036388">
    <property type="entry name" value="WH-like_DNA-bd_sf"/>
</dbReference>
<evidence type="ECO:0000259" key="6">
    <source>
        <dbReference type="Pfam" id="PF08281"/>
    </source>
</evidence>
<comment type="similarity">
    <text evidence="1">Belongs to the sigma-70 factor family. ECF subfamily.</text>
</comment>
<dbReference type="InterPro" id="IPR014327">
    <property type="entry name" value="RNA_pol_sigma70_bacteroid"/>
</dbReference>
<organism evidence="7 8">
    <name type="scientific">Fulvitalea axinellae</name>
    <dbReference type="NCBI Taxonomy" id="1182444"/>
    <lineage>
        <taxon>Bacteria</taxon>
        <taxon>Pseudomonadati</taxon>
        <taxon>Bacteroidota</taxon>
        <taxon>Cytophagia</taxon>
        <taxon>Cytophagales</taxon>
        <taxon>Persicobacteraceae</taxon>
        <taxon>Fulvitalea</taxon>
    </lineage>
</organism>
<dbReference type="GO" id="GO:0016987">
    <property type="term" value="F:sigma factor activity"/>
    <property type="evidence" value="ECO:0007669"/>
    <property type="project" value="UniProtKB-KW"/>
</dbReference>
<dbReference type="EMBL" id="AP025314">
    <property type="protein sequence ID" value="BDD09447.1"/>
    <property type="molecule type" value="Genomic_DNA"/>
</dbReference>
<dbReference type="InterPro" id="IPR013325">
    <property type="entry name" value="RNA_pol_sigma_r2"/>
</dbReference>
<name>A0AAU9CNC5_9BACT</name>
<dbReference type="Gene3D" id="1.10.1740.10">
    <property type="match status" value="1"/>
</dbReference>
<dbReference type="Pfam" id="PF08281">
    <property type="entry name" value="Sigma70_r4_2"/>
    <property type="match status" value="1"/>
</dbReference>
<keyword evidence="3" id="KW-0731">Sigma factor</keyword>
<proteinExistence type="inferred from homology"/>
<dbReference type="InterPro" id="IPR039425">
    <property type="entry name" value="RNA_pol_sigma-70-like"/>
</dbReference>
<dbReference type="SUPFAM" id="SSF88946">
    <property type="entry name" value="Sigma2 domain of RNA polymerase sigma factors"/>
    <property type="match status" value="1"/>
</dbReference>
<dbReference type="Gene3D" id="1.10.10.10">
    <property type="entry name" value="Winged helix-like DNA-binding domain superfamily/Winged helix DNA-binding domain"/>
    <property type="match status" value="1"/>
</dbReference>
<dbReference type="InterPro" id="IPR013249">
    <property type="entry name" value="RNA_pol_sigma70_r4_t2"/>
</dbReference>
<dbReference type="SUPFAM" id="SSF88659">
    <property type="entry name" value="Sigma3 and sigma4 domains of RNA polymerase sigma factors"/>
    <property type="match status" value="1"/>
</dbReference>
<dbReference type="GO" id="GO:0000428">
    <property type="term" value="C:DNA-directed RNA polymerase complex"/>
    <property type="evidence" value="ECO:0007669"/>
    <property type="project" value="UniProtKB-KW"/>
</dbReference>
<dbReference type="NCBIfam" id="TIGR02937">
    <property type="entry name" value="sigma70-ECF"/>
    <property type="match status" value="1"/>
</dbReference>
<dbReference type="GO" id="GO:0006352">
    <property type="term" value="P:DNA-templated transcription initiation"/>
    <property type="evidence" value="ECO:0007669"/>
    <property type="project" value="InterPro"/>
</dbReference>
<keyword evidence="7" id="KW-0240">DNA-directed RNA polymerase</keyword>